<evidence type="ECO:0000256" key="2">
    <source>
        <dbReference type="ARBA" id="ARBA00007165"/>
    </source>
</evidence>
<feature type="region of interest" description="Disordered" evidence="7">
    <location>
        <begin position="208"/>
        <end position="229"/>
    </location>
</feature>
<dbReference type="PROSITE" id="PS50895">
    <property type="entry name" value="SURF1"/>
    <property type="match status" value="1"/>
</dbReference>
<keyword evidence="4 6" id="KW-1133">Transmembrane helix</keyword>
<evidence type="ECO:0000313" key="8">
    <source>
        <dbReference type="EMBL" id="RYP82553.1"/>
    </source>
</evidence>
<dbReference type="AlphaFoldDB" id="A0A4Q4Z4E9"/>
<dbReference type="PANTHER" id="PTHR23427">
    <property type="entry name" value="SURFEIT LOCUS PROTEIN"/>
    <property type="match status" value="1"/>
</dbReference>
<dbReference type="EMBL" id="SDKM01000045">
    <property type="protein sequence ID" value="RYP82553.1"/>
    <property type="molecule type" value="Genomic_DNA"/>
</dbReference>
<dbReference type="GO" id="GO:0005886">
    <property type="term" value="C:plasma membrane"/>
    <property type="evidence" value="ECO:0007669"/>
    <property type="project" value="UniProtKB-SubCell"/>
</dbReference>
<protein>
    <recommendedName>
        <fullName evidence="6">SURF1-like protein</fullName>
    </recommendedName>
</protein>
<evidence type="ECO:0000256" key="1">
    <source>
        <dbReference type="ARBA" id="ARBA00004370"/>
    </source>
</evidence>
<name>A0A4Q4Z4E9_9ACTN</name>
<keyword evidence="9" id="KW-1185">Reference proteome</keyword>
<keyword evidence="5 6" id="KW-0472">Membrane</keyword>
<evidence type="ECO:0000313" key="9">
    <source>
        <dbReference type="Proteomes" id="UP000295198"/>
    </source>
</evidence>
<sequence>MLLRDGSGRPTLPYSVRVPLPRPLAPRYWGAHLVALVLVATAAGLGFWQLDAWQTRRTAEAEDLTRLDPVALSSVMGPDDPFPGDKVGQPVVVDGIWLPDATFYVSGRENNGRDGYWAVTPLAVGGPADPALLVVRGWTPDPAGAPAAPTGHAELVAWLQPSEGRNVSDDDPSDDVVPQVRVADALQRADRDLYGAYGVVADRVSEDDWPSGDRAVNDGTDGLQPAGLDQLPPAGRFTAVRNLLYAIEWWVFGLFAGFIWWRWVRDEVLRDPHVSSTP</sequence>
<evidence type="ECO:0000256" key="4">
    <source>
        <dbReference type="ARBA" id="ARBA00022989"/>
    </source>
</evidence>
<evidence type="ECO:0000256" key="7">
    <source>
        <dbReference type="SAM" id="MobiDB-lite"/>
    </source>
</evidence>
<reference evidence="8 9" key="1">
    <citation type="submission" date="2019-01" db="EMBL/GenBank/DDBJ databases">
        <title>Nocardioides guangzhouensis sp. nov., an actinobacterium isolated from soil.</title>
        <authorList>
            <person name="Fu Y."/>
            <person name="Cai Y."/>
            <person name="Lin Z."/>
            <person name="Chen P."/>
        </authorList>
    </citation>
    <scope>NUCLEOTIDE SEQUENCE [LARGE SCALE GENOMIC DNA]</scope>
    <source>
        <strain evidence="8 9">130</strain>
    </source>
</reference>
<dbReference type="CDD" id="cd06662">
    <property type="entry name" value="SURF1"/>
    <property type="match status" value="1"/>
</dbReference>
<dbReference type="OrthoDB" id="3266379at2"/>
<dbReference type="InterPro" id="IPR045214">
    <property type="entry name" value="Surf1/Surf4"/>
</dbReference>
<evidence type="ECO:0000256" key="6">
    <source>
        <dbReference type="RuleBase" id="RU363076"/>
    </source>
</evidence>
<dbReference type="PANTHER" id="PTHR23427:SF2">
    <property type="entry name" value="SURFEIT LOCUS PROTEIN 1"/>
    <property type="match status" value="1"/>
</dbReference>
<evidence type="ECO:0000256" key="5">
    <source>
        <dbReference type="ARBA" id="ARBA00023136"/>
    </source>
</evidence>
<dbReference type="InterPro" id="IPR002994">
    <property type="entry name" value="Surf1/Shy1"/>
</dbReference>
<organism evidence="8 9">
    <name type="scientific">Nocardioides guangzhouensis</name>
    <dbReference type="NCBI Taxonomy" id="2497878"/>
    <lineage>
        <taxon>Bacteria</taxon>
        <taxon>Bacillati</taxon>
        <taxon>Actinomycetota</taxon>
        <taxon>Actinomycetes</taxon>
        <taxon>Propionibacteriales</taxon>
        <taxon>Nocardioidaceae</taxon>
        <taxon>Nocardioides</taxon>
    </lineage>
</organism>
<comment type="subcellular location">
    <subcellularLocation>
        <location evidence="6">Cell membrane</location>
        <topology evidence="6">Multi-pass membrane protein</topology>
    </subcellularLocation>
    <subcellularLocation>
        <location evidence="1">Membrane</location>
    </subcellularLocation>
</comment>
<feature type="transmembrane region" description="Helical" evidence="6">
    <location>
        <begin position="28"/>
        <end position="48"/>
    </location>
</feature>
<gene>
    <name evidence="8" type="ORF">EKO23_21430</name>
</gene>
<comment type="caution">
    <text evidence="8">The sequence shown here is derived from an EMBL/GenBank/DDBJ whole genome shotgun (WGS) entry which is preliminary data.</text>
</comment>
<feature type="transmembrane region" description="Helical" evidence="6">
    <location>
        <begin position="243"/>
        <end position="263"/>
    </location>
</feature>
<keyword evidence="3 6" id="KW-0812">Transmembrane</keyword>
<evidence type="ECO:0000256" key="3">
    <source>
        <dbReference type="ARBA" id="ARBA00022692"/>
    </source>
</evidence>
<dbReference type="Pfam" id="PF02104">
    <property type="entry name" value="SURF1"/>
    <property type="match status" value="1"/>
</dbReference>
<dbReference type="Proteomes" id="UP000295198">
    <property type="component" value="Unassembled WGS sequence"/>
</dbReference>
<accession>A0A4Q4Z4E9</accession>
<comment type="similarity">
    <text evidence="2 6">Belongs to the SURF1 family.</text>
</comment>
<keyword evidence="6" id="KW-1003">Cell membrane</keyword>
<proteinExistence type="inferred from homology"/>